<keyword evidence="1" id="KW-0812">Transmembrane</keyword>
<feature type="transmembrane region" description="Helical" evidence="1">
    <location>
        <begin position="29"/>
        <end position="54"/>
    </location>
</feature>
<keyword evidence="3" id="KW-1185">Reference proteome</keyword>
<accession>A0ABT3R419</accession>
<proteinExistence type="predicted"/>
<feature type="transmembrane region" description="Helical" evidence="1">
    <location>
        <begin position="60"/>
        <end position="82"/>
    </location>
</feature>
<dbReference type="EMBL" id="JAPEVI010000003">
    <property type="protein sequence ID" value="MCX2723934.1"/>
    <property type="molecule type" value="Genomic_DNA"/>
</dbReference>
<dbReference type="Proteomes" id="UP001300261">
    <property type="component" value="Unassembled WGS sequence"/>
</dbReference>
<evidence type="ECO:0000313" key="3">
    <source>
        <dbReference type="Proteomes" id="UP001300261"/>
    </source>
</evidence>
<dbReference type="Pfam" id="PF07332">
    <property type="entry name" value="Phage_holin_3_6"/>
    <property type="match status" value="1"/>
</dbReference>
<feature type="transmembrane region" description="Helical" evidence="1">
    <location>
        <begin position="117"/>
        <end position="135"/>
    </location>
</feature>
<keyword evidence="1" id="KW-0472">Membrane</keyword>
<sequence length="139" mass="14919">MGAGQMLYNVATSIAAKAGDTVKRAARSAVFAVVGLFFLTFALIFAAIALFLWLETFMEPPLAGLVIAMGFLVVALMFFLLARRQQRPKPVSRRPAQTAEGALKEAEALGRNLGKNVSGYPMVLTAFMIGILLGVKRGK</sequence>
<name>A0ABT3R419_9HYPH</name>
<keyword evidence="1" id="KW-1133">Transmembrane helix</keyword>
<evidence type="ECO:0000313" key="2">
    <source>
        <dbReference type="EMBL" id="MCX2723934.1"/>
    </source>
</evidence>
<protein>
    <submittedName>
        <fullName evidence="2">Phage holin family protein</fullName>
    </submittedName>
</protein>
<comment type="caution">
    <text evidence="2">The sequence shown here is derived from an EMBL/GenBank/DDBJ whole genome shotgun (WGS) entry which is preliminary data.</text>
</comment>
<gene>
    <name evidence="2" type="ORF">ON753_16395</name>
</gene>
<reference evidence="2 3" key="1">
    <citation type="journal article" date="2016" name="Int. J. Syst. Evol. Microbiol.">
        <title>Labrenzia salina sp. nov., isolated from the rhizosphere of the halophyte Arthrocnemum macrostachyum.</title>
        <authorList>
            <person name="Camacho M."/>
            <person name="Redondo-Gomez S."/>
            <person name="Rodriguez-Llorente I."/>
            <person name="Rohde M."/>
            <person name="Sproer C."/>
            <person name="Schumann P."/>
            <person name="Klenk H.P."/>
            <person name="Montero-Calasanz M.D.C."/>
        </authorList>
    </citation>
    <scope>NUCLEOTIDE SEQUENCE [LARGE SCALE GENOMIC DNA]</scope>
    <source>
        <strain evidence="2 3">DSM 29163</strain>
    </source>
</reference>
<dbReference type="RefSeq" id="WP_265963685.1">
    <property type="nucleotide sequence ID" value="NZ_JAPEVI010000003.1"/>
</dbReference>
<evidence type="ECO:0000256" key="1">
    <source>
        <dbReference type="SAM" id="Phobius"/>
    </source>
</evidence>
<dbReference type="InterPro" id="IPR009937">
    <property type="entry name" value="Phage_holin_3_6"/>
</dbReference>
<organism evidence="2 3">
    <name type="scientific">Roseibium salinum</name>
    <dbReference type="NCBI Taxonomy" id="1604349"/>
    <lineage>
        <taxon>Bacteria</taxon>
        <taxon>Pseudomonadati</taxon>
        <taxon>Pseudomonadota</taxon>
        <taxon>Alphaproteobacteria</taxon>
        <taxon>Hyphomicrobiales</taxon>
        <taxon>Stappiaceae</taxon>
        <taxon>Roseibium</taxon>
    </lineage>
</organism>